<organism evidence="2 3">
    <name type="scientific">Teichococcus deserti</name>
    <dbReference type="NCBI Taxonomy" id="1817963"/>
    <lineage>
        <taxon>Bacteria</taxon>
        <taxon>Pseudomonadati</taxon>
        <taxon>Pseudomonadota</taxon>
        <taxon>Alphaproteobacteria</taxon>
        <taxon>Acetobacterales</taxon>
        <taxon>Roseomonadaceae</taxon>
        <taxon>Roseomonas</taxon>
    </lineage>
</organism>
<comment type="caution">
    <text evidence="2">The sequence shown here is derived from an EMBL/GenBank/DDBJ whole genome shotgun (WGS) entry which is preliminary data.</text>
</comment>
<keyword evidence="3" id="KW-1185">Reference proteome</keyword>
<dbReference type="Gene3D" id="1.25.40.10">
    <property type="entry name" value="Tetratricopeptide repeat domain"/>
    <property type="match status" value="1"/>
</dbReference>
<dbReference type="InterPro" id="IPR011990">
    <property type="entry name" value="TPR-like_helical_dom_sf"/>
</dbReference>
<evidence type="ECO:0000313" key="2">
    <source>
        <dbReference type="EMBL" id="ONG54447.1"/>
    </source>
</evidence>
<protein>
    <submittedName>
        <fullName evidence="2">Uncharacterized protein</fullName>
    </submittedName>
</protein>
<dbReference type="RefSeq" id="WP_076957246.1">
    <property type="nucleotide sequence ID" value="NZ_MLCO01000083.1"/>
</dbReference>
<proteinExistence type="predicted"/>
<dbReference type="Proteomes" id="UP000188879">
    <property type="component" value="Unassembled WGS sequence"/>
</dbReference>
<name>A0A1V2H340_9PROT</name>
<sequence>PAAPPPVAQPPAAQAPAAPLPPRAATPGAAMPVTAPIPLPFGRSVGAAALARGGALIIAFDDNRPLELAALRRLSPALARMEIMEVPGAAVLRLPLVPGGGIPGLRRDADGIWQIVPPNSPRPERILVEQEEGASPRLLLRVAEPGRVVAVPDRETGGLLLLGLLGAPARALPVGQSFSPFDLLPTDHGVALAIRDPSVALRTVREGFAVPLASKGTLAIGPIPGHLGEVGSQMARVLDLQDRPVAALMQRRRTLFSQLMNAPPQARAALRLDLAETLLAMGLGAEAQALAQLATEDDPRIAGDKRALLLTGAGALMAGRGEESLAPLADPRLPRDGEPAFWQALARLDALGEGTPSTELAAALARNAPLLVTYPKALRDRLVPRVARALIEAGAQRDAAALLDEAPGDTPAHVFARTRLAEAKGETDAAMAAYDKLTEGRDRDIRDRARGRIAELGLLTGKLDPGAAAAMLEAAIPGWRGDQRELNRRLRAAELYHQAGQHESALALLEETATLFPDAAETVQGQTSEALLGVLLDPKTPVIEAAQFYEQRQAQLPQGPRLDAAALRIADGLAALDLWDPAARLLAKAALKSDRPAPINLRLAELLVAAGEGEKALSVIQALPEAALEPSDRPRRSMAEARAMALSGQLTQATAALRNMGPAGAARLADLLAAQQDWGGAADALSAHAAALLPAAPAQLNPAQRQLLLRLAAFRTLAGDEARIAQLRDSYGSRMAGGPLGDAFATLTAPPASAGTPELQRLRQEVALSRALSKELQTLR</sequence>
<dbReference type="AlphaFoldDB" id="A0A1V2H340"/>
<evidence type="ECO:0000256" key="1">
    <source>
        <dbReference type="SAM" id="MobiDB-lite"/>
    </source>
</evidence>
<gene>
    <name evidence="2" type="ORF">BKE38_10175</name>
</gene>
<evidence type="ECO:0000313" key="3">
    <source>
        <dbReference type="Proteomes" id="UP000188879"/>
    </source>
</evidence>
<accession>A0A1V2H340</accession>
<reference evidence="2 3" key="1">
    <citation type="submission" date="2016-10" db="EMBL/GenBank/DDBJ databases">
        <title>Draft Genome sequence of Roseomonas sp. strain M3.</title>
        <authorList>
            <person name="Subhash Y."/>
            <person name="Lee S."/>
        </authorList>
    </citation>
    <scope>NUCLEOTIDE SEQUENCE [LARGE SCALE GENOMIC DNA]</scope>
    <source>
        <strain evidence="2 3">M3</strain>
    </source>
</reference>
<feature type="non-terminal residue" evidence="2">
    <location>
        <position position="1"/>
    </location>
</feature>
<dbReference type="EMBL" id="MLCO01000083">
    <property type="protein sequence ID" value="ONG54447.1"/>
    <property type="molecule type" value="Genomic_DNA"/>
</dbReference>
<feature type="region of interest" description="Disordered" evidence="1">
    <location>
        <begin position="1"/>
        <end position="25"/>
    </location>
</feature>